<protein>
    <recommendedName>
        <fullName evidence="3">Glycerophosphoryl diester phosphodiesterase membrane domain-containing protein</fullName>
    </recommendedName>
</protein>
<evidence type="ECO:0008006" key="3">
    <source>
        <dbReference type="Google" id="ProtNLM"/>
    </source>
</evidence>
<gene>
    <name evidence="2" type="ORF">ENV38_06430</name>
</gene>
<feature type="transmembrane region" description="Helical" evidence="1">
    <location>
        <begin position="161"/>
        <end position="190"/>
    </location>
</feature>
<feature type="transmembrane region" description="Helical" evidence="1">
    <location>
        <begin position="133"/>
        <end position="155"/>
    </location>
</feature>
<feature type="transmembrane region" description="Helical" evidence="1">
    <location>
        <begin position="269"/>
        <end position="287"/>
    </location>
</feature>
<feature type="transmembrane region" description="Helical" evidence="1">
    <location>
        <begin position="225"/>
        <end position="249"/>
    </location>
</feature>
<dbReference type="AlphaFoldDB" id="A0A7V3NUG6"/>
<name>A0A7V3NUG6_UNCW3</name>
<comment type="caution">
    <text evidence="2">The sequence shown here is derived from an EMBL/GenBank/DDBJ whole genome shotgun (WGS) entry which is preliminary data.</text>
</comment>
<organism evidence="2">
    <name type="scientific">candidate division WOR-3 bacterium</name>
    <dbReference type="NCBI Taxonomy" id="2052148"/>
    <lineage>
        <taxon>Bacteria</taxon>
        <taxon>Bacteria division WOR-3</taxon>
    </lineage>
</organism>
<dbReference type="EMBL" id="DTGD01000241">
    <property type="protein sequence ID" value="HGB36520.1"/>
    <property type="molecule type" value="Genomic_DNA"/>
</dbReference>
<keyword evidence="1" id="KW-0472">Membrane</keyword>
<keyword evidence="1" id="KW-0812">Transmembrane</keyword>
<feature type="transmembrane region" description="Helical" evidence="1">
    <location>
        <begin position="32"/>
        <end position="54"/>
    </location>
</feature>
<feature type="transmembrane region" description="Helical" evidence="1">
    <location>
        <begin position="74"/>
        <end position="97"/>
    </location>
</feature>
<proteinExistence type="predicted"/>
<keyword evidence="1" id="KW-1133">Transmembrane helix</keyword>
<reference evidence="2" key="1">
    <citation type="journal article" date="2020" name="mSystems">
        <title>Genome- and Community-Level Interaction Insights into Carbon Utilization and Element Cycling Functions of Hydrothermarchaeota in Hydrothermal Sediment.</title>
        <authorList>
            <person name="Zhou Z."/>
            <person name="Liu Y."/>
            <person name="Xu W."/>
            <person name="Pan J."/>
            <person name="Luo Z.H."/>
            <person name="Li M."/>
        </authorList>
    </citation>
    <scope>NUCLEOTIDE SEQUENCE [LARGE SCALE GENOMIC DNA]</scope>
    <source>
        <strain evidence="2">SpSt-754</strain>
    </source>
</reference>
<accession>A0A7V3NUG6</accession>
<sequence length="379" mass="42660">MRANLSYSYRDVWNSIKYSFSFKKLWTQLQGLLIGVMIYSAFAYLALIVSGYPIQDIWYYWKFLPIPVGEPLSILGWILLIIGLMGLVVSIYLYAVAVAKITVEQLRGDEFYEVKDAVNYAKKKGWPVITTPLSILFVILFILLGGVVLGLLGKIPYLGEIILLISAIPAIVMCFFLVYLFLAFIISLILPTSVVSLQESDTFDTLFEVFSTLNEQPFRFVLYQFYTLILAIFTPSVFAWALGRAVWIMDKVLSAPWLMGDKFKAIEEAALYFFTSSPLFGSLYPYLRFLGIHGILNVPSTLPASGFLVNLTGFFFGLGLYIMAFLVVAQVLNSLNVGTLISYIVIVKKKDDLDLLEIKKEEEKVEEVSSQPSGGEEVK</sequence>
<evidence type="ECO:0000313" key="2">
    <source>
        <dbReference type="EMBL" id="HGB36520.1"/>
    </source>
</evidence>
<evidence type="ECO:0000256" key="1">
    <source>
        <dbReference type="SAM" id="Phobius"/>
    </source>
</evidence>